<accession>A0AAV5VG15</accession>
<dbReference type="AlphaFoldDB" id="A0AAV5VG15"/>
<evidence type="ECO:0000256" key="1">
    <source>
        <dbReference type="ARBA" id="ARBA00005298"/>
    </source>
</evidence>
<dbReference type="Pfam" id="PF00339">
    <property type="entry name" value="Arrestin_N"/>
    <property type="match status" value="1"/>
</dbReference>
<keyword evidence="4" id="KW-1185">Reference proteome</keyword>
<feature type="domain" description="Arrestin C-terminal-like" evidence="2">
    <location>
        <begin position="184"/>
        <end position="329"/>
    </location>
</feature>
<comment type="caution">
    <text evidence="3">The sequence shown here is derived from an EMBL/GenBank/DDBJ whole genome shotgun (WGS) entry which is preliminary data.</text>
</comment>
<dbReference type="PANTHER" id="PTHR11188:SF175">
    <property type="entry name" value="ARRESTIN C-TERMINAL-LIKE DOMAIN-CONTAINING PROTEIN"/>
    <property type="match status" value="1"/>
</dbReference>
<dbReference type="Proteomes" id="UP001432322">
    <property type="component" value="Unassembled WGS sequence"/>
</dbReference>
<dbReference type="EMBL" id="BTSY01000003">
    <property type="protein sequence ID" value="GMT17657.1"/>
    <property type="molecule type" value="Genomic_DNA"/>
</dbReference>
<name>A0AAV5VG15_9BILA</name>
<dbReference type="InterPro" id="IPR014752">
    <property type="entry name" value="Arrestin-like_C"/>
</dbReference>
<feature type="non-terminal residue" evidence="3">
    <location>
        <position position="1"/>
    </location>
</feature>
<proteinExistence type="inferred from homology"/>
<gene>
    <name evidence="3" type="ORF">PFISCL1PPCAC_8954</name>
</gene>
<dbReference type="GO" id="GO:0015031">
    <property type="term" value="P:protein transport"/>
    <property type="evidence" value="ECO:0007669"/>
    <property type="project" value="TreeGrafter"/>
</dbReference>
<dbReference type="InterPro" id="IPR014756">
    <property type="entry name" value="Ig_E-set"/>
</dbReference>
<dbReference type="InterPro" id="IPR011021">
    <property type="entry name" value="Arrestin-like_N"/>
</dbReference>
<reference evidence="3" key="1">
    <citation type="submission" date="2023-10" db="EMBL/GenBank/DDBJ databases">
        <title>Genome assembly of Pristionchus species.</title>
        <authorList>
            <person name="Yoshida K."/>
            <person name="Sommer R.J."/>
        </authorList>
    </citation>
    <scope>NUCLEOTIDE SEQUENCE</scope>
    <source>
        <strain evidence="3">RS5133</strain>
    </source>
</reference>
<evidence type="ECO:0000313" key="4">
    <source>
        <dbReference type="Proteomes" id="UP001432322"/>
    </source>
</evidence>
<dbReference type="Gene3D" id="2.60.40.640">
    <property type="match status" value="2"/>
</dbReference>
<dbReference type="InterPro" id="IPR050357">
    <property type="entry name" value="Arrestin_domain-protein"/>
</dbReference>
<evidence type="ECO:0000313" key="3">
    <source>
        <dbReference type="EMBL" id="GMT17657.1"/>
    </source>
</evidence>
<sequence>VDIALEFDNPHGVFLPGCEVTGSISFTVRDSPLKARAVLISVSGQARTNWTVSERHTTNTYTSNGTQTQATHRTVTYAATCPYAEGEAVVWSPAVGESSGHIPVGTHKFPFKFLLPSNCPPSFEGTHGYVRYYCKAKIDRPWKFDHTAKRLFTVVPTFDLNLVPSAAHPASTNHAKELGFLFFKSGTINLTARLCKGGFVPGESIQVQVDVENNTSKSITKIELKLVEMSRYVAYRYGQTVNPIAPTSRSSEQRVHKRTVNQFEEKVETEKGAGLQYSRLIPIPPVVPTFNECPIITVEYFVKVKVSTSGAIGSSVATQVPVLIGTIPVRIPWQTAPYPELPQGMPAPVMPANDFPDAPPSYEECVFGAGTIKDEEDNKDFAPRYVFYPNISPSAPPLENQ</sequence>
<dbReference type="SUPFAM" id="SSF81296">
    <property type="entry name" value="E set domains"/>
    <property type="match status" value="2"/>
</dbReference>
<dbReference type="GO" id="GO:0005737">
    <property type="term" value="C:cytoplasm"/>
    <property type="evidence" value="ECO:0007669"/>
    <property type="project" value="TreeGrafter"/>
</dbReference>
<protein>
    <recommendedName>
        <fullName evidence="2">Arrestin C-terminal-like domain-containing protein</fullName>
    </recommendedName>
</protein>
<dbReference type="SMART" id="SM01017">
    <property type="entry name" value="Arrestin_C"/>
    <property type="match status" value="1"/>
</dbReference>
<evidence type="ECO:0000259" key="2">
    <source>
        <dbReference type="SMART" id="SM01017"/>
    </source>
</evidence>
<dbReference type="PANTHER" id="PTHR11188">
    <property type="entry name" value="ARRESTIN DOMAIN CONTAINING PROTEIN"/>
    <property type="match status" value="1"/>
</dbReference>
<organism evidence="3 4">
    <name type="scientific">Pristionchus fissidentatus</name>
    <dbReference type="NCBI Taxonomy" id="1538716"/>
    <lineage>
        <taxon>Eukaryota</taxon>
        <taxon>Metazoa</taxon>
        <taxon>Ecdysozoa</taxon>
        <taxon>Nematoda</taxon>
        <taxon>Chromadorea</taxon>
        <taxon>Rhabditida</taxon>
        <taxon>Rhabditina</taxon>
        <taxon>Diplogasteromorpha</taxon>
        <taxon>Diplogasteroidea</taxon>
        <taxon>Neodiplogasteridae</taxon>
        <taxon>Pristionchus</taxon>
    </lineage>
</organism>
<dbReference type="InterPro" id="IPR011022">
    <property type="entry name" value="Arrestin_C-like"/>
</dbReference>
<dbReference type="Pfam" id="PF02752">
    <property type="entry name" value="Arrestin_C"/>
    <property type="match status" value="1"/>
</dbReference>
<comment type="similarity">
    <text evidence="1">Belongs to the arrestin family.</text>
</comment>